<evidence type="ECO:0000256" key="1">
    <source>
        <dbReference type="SAM" id="Phobius"/>
    </source>
</evidence>
<keyword evidence="1" id="KW-0472">Membrane</keyword>
<keyword evidence="1" id="KW-1133">Transmembrane helix</keyword>
<dbReference type="Proteomes" id="UP001214250">
    <property type="component" value="Chromosome 1"/>
</dbReference>
<dbReference type="EMBL" id="CP117811">
    <property type="protein sequence ID" value="WDE96631.1"/>
    <property type="molecule type" value="Genomic_DNA"/>
</dbReference>
<proteinExistence type="predicted"/>
<keyword evidence="3" id="KW-1185">Reference proteome</keyword>
<reference evidence="2 3" key="1">
    <citation type="submission" date="2023-02" db="EMBL/GenBank/DDBJ databases">
        <title>Genome sequence of Lentisphaera profundi SAORIC-696.</title>
        <authorList>
            <person name="Kim e."/>
            <person name="Cho J.-C."/>
            <person name="Choi A."/>
            <person name="Kang I."/>
        </authorList>
    </citation>
    <scope>NUCLEOTIDE SEQUENCE [LARGE SCALE GENOMIC DNA]</scope>
    <source>
        <strain evidence="2 3">SAORIC-696</strain>
    </source>
</reference>
<accession>A0ABY7VRW9</accession>
<organism evidence="2 3">
    <name type="scientific">Lentisphaera profundi</name>
    <dbReference type="NCBI Taxonomy" id="1658616"/>
    <lineage>
        <taxon>Bacteria</taxon>
        <taxon>Pseudomonadati</taxon>
        <taxon>Lentisphaerota</taxon>
        <taxon>Lentisphaeria</taxon>
        <taxon>Lentisphaerales</taxon>
        <taxon>Lentisphaeraceae</taxon>
        <taxon>Lentisphaera</taxon>
    </lineage>
</organism>
<evidence type="ECO:0000313" key="3">
    <source>
        <dbReference type="Proteomes" id="UP001214250"/>
    </source>
</evidence>
<feature type="transmembrane region" description="Helical" evidence="1">
    <location>
        <begin position="75"/>
        <end position="95"/>
    </location>
</feature>
<evidence type="ECO:0000313" key="2">
    <source>
        <dbReference type="EMBL" id="WDE96631.1"/>
    </source>
</evidence>
<name>A0ABY7VRW9_9BACT</name>
<feature type="transmembrane region" description="Helical" evidence="1">
    <location>
        <begin position="115"/>
        <end position="136"/>
    </location>
</feature>
<protein>
    <recommendedName>
        <fullName evidence="4">DUF304 domain-containing protein</fullName>
    </recommendedName>
</protein>
<sequence length="217" mass="24191">MYKCPECSAQVSIDDVNVSTDIALCRSCGKTCSFADISGQAEVPDFNELKMPKHIRIEPDFGDGKSIVYKKMSPIVLFLIPFTAAWGGFSMWGIYGRQIMKGEFDLTQSLFGLPFLFGTIVLTSVCLFALFGKWLVTLNNGRGTVFVGLGPLGWKRKFLYQKNTRVTVDYSGIRQNNRPMKCIHIQGGSKEMKFGSGMKEESLEYIASFIANEVTKS</sequence>
<gene>
    <name evidence="2" type="ORF">PQO03_01445</name>
</gene>
<keyword evidence="1" id="KW-0812">Transmembrane</keyword>
<dbReference type="RefSeq" id="WP_274150696.1">
    <property type="nucleotide sequence ID" value="NZ_CP117811.1"/>
</dbReference>
<evidence type="ECO:0008006" key="4">
    <source>
        <dbReference type="Google" id="ProtNLM"/>
    </source>
</evidence>